<keyword evidence="1" id="KW-0472">Membrane</keyword>
<organism evidence="2 3">
    <name type="scientific">Piscirickettsia litoralis</name>
    <dbReference type="NCBI Taxonomy" id="1891921"/>
    <lineage>
        <taxon>Bacteria</taxon>
        <taxon>Pseudomonadati</taxon>
        <taxon>Pseudomonadota</taxon>
        <taxon>Gammaproteobacteria</taxon>
        <taxon>Thiotrichales</taxon>
        <taxon>Piscirickettsiaceae</taxon>
        <taxon>Piscirickettsia</taxon>
    </lineage>
</organism>
<accession>A0ABX3A0A7</accession>
<evidence type="ECO:0000313" key="2">
    <source>
        <dbReference type="EMBL" id="ODN42054.1"/>
    </source>
</evidence>
<keyword evidence="1" id="KW-1133">Transmembrane helix</keyword>
<feature type="transmembrane region" description="Helical" evidence="1">
    <location>
        <begin position="7"/>
        <end position="26"/>
    </location>
</feature>
<dbReference type="Proteomes" id="UP000094329">
    <property type="component" value="Unassembled WGS sequence"/>
</dbReference>
<name>A0ABX3A0A7_9GAMM</name>
<reference evidence="2 3" key="1">
    <citation type="submission" date="2016-08" db="EMBL/GenBank/DDBJ databases">
        <title>Draft genome sequence of Candidatus Piscirickettsia litoralis, from seawater.</title>
        <authorList>
            <person name="Wan X."/>
            <person name="Lee A.J."/>
            <person name="Hou S."/>
            <person name="Donachie S.P."/>
        </authorList>
    </citation>
    <scope>NUCLEOTIDE SEQUENCE [LARGE SCALE GENOMIC DNA]</scope>
    <source>
        <strain evidence="2 3">Y2</strain>
    </source>
</reference>
<dbReference type="RefSeq" id="WP_139121592.1">
    <property type="nucleotide sequence ID" value="NZ_MDTU01000001.1"/>
</dbReference>
<gene>
    <name evidence="2" type="ORF">BGC07_02645</name>
</gene>
<proteinExistence type="predicted"/>
<sequence>MEIKNSRILIVMLLNLFIVFLGAVIWQSFQKNVPAGGIVGQTVTIQLNGDSVVNDQRKRENKTENKLVKNIKIDNDQEKTKNEPIIKQKRKL</sequence>
<evidence type="ECO:0000313" key="3">
    <source>
        <dbReference type="Proteomes" id="UP000094329"/>
    </source>
</evidence>
<dbReference type="EMBL" id="MDTU01000001">
    <property type="protein sequence ID" value="ODN42054.1"/>
    <property type="molecule type" value="Genomic_DNA"/>
</dbReference>
<keyword evidence="1" id="KW-0812">Transmembrane</keyword>
<protein>
    <submittedName>
        <fullName evidence="2">Uncharacterized protein</fullName>
    </submittedName>
</protein>
<evidence type="ECO:0000256" key="1">
    <source>
        <dbReference type="SAM" id="Phobius"/>
    </source>
</evidence>
<comment type="caution">
    <text evidence="2">The sequence shown here is derived from an EMBL/GenBank/DDBJ whole genome shotgun (WGS) entry which is preliminary data.</text>
</comment>
<keyword evidence="3" id="KW-1185">Reference proteome</keyword>